<evidence type="ECO:0000256" key="1">
    <source>
        <dbReference type="ARBA" id="ARBA00022801"/>
    </source>
</evidence>
<feature type="chain" id="PRO_5012910715" evidence="2">
    <location>
        <begin position="23"/>
        <end position="281"/>
    </location>
</feature>
<dbReference type="GO" id="GO:0042578">
    <property type="term" value="F:phosphoric ester hydrolase activity"/>
    <property type="evidence" value="ECO:0007669"/>
    <property type="project" value="UniProtKB-ARBA"/>
</dbReference>
<accession>A0A1T2X1C6</accession>
<keyword evidence="4" id="KW-1185">Reference proteome</keyword>
<dbReference type="Pfam" id="PF04185">
    <property type="entry name" value="Phosphoesterase"/>
    <property type="match status" value="1"/>
</dbReference>
<dbReference type="STRING" id="1324314.BVG16_27965"/>
<keyword evidence="1" id="KW-0378">Hydrolase</keyword>
<evidence type="ECO:0000256" key="2">
    <source>
        <dbReference type="SAM" id="SignalP"/>
    </source>
</evidence>
<evidence type="ECO:0000313" key="4">
    <source>
        <dbReference type="Proteomes" id="UP000190188"/>
    </source>
</evidence>
<dbReference type="InterPro" id="IPR007312">
    <property type="entry name" value="Phosphoesterase"/>
</dbReference>
<organism evidence="3 4">
    <name type="scientific">Paenibacillus selenitireducens</name>
    <dbReference type="NCBI Taxonomy" id="1324314"/>
    <lineage>
        <taxon>Bacteria</taxon>
        <taxon>Bacillati</taxon>
        <taxon>Bacillota</taxon>
        <taxon>Bacilli</taxon>
        <taxon>Bacillales</taxon>
        <taxon>Paenibacillaceae</taxon>
        <taxon>Paenibacillus</taxon>
    </lineage>
</organism>
<comment type="caution">
    <text evidence="3">The sequence shown here is derived from an EMBL/GenBank/DDBJ whole genome shotgun (WGS) entry which is preliminary data.</text>
</comment>
<dbReference type="AlphaFoldDB" id="A0A1T2X1C6"/>
<protein>
    <submittedName>
        <fullName evidence="3">Acid phosphatase</fullName>
    </submittedName>
</protein>
<dbReference type="PANTHER" id="PTHR31956:SF1">
    <property type="entry name" value="NON-SPECIFIC PHOSPHOLIPASE C1"/>
    <property type="match status" value="1"/>
</dbReference>
<feature type="signal peptide" evidence="2">
    <location>
        <begin position="1"/>
        <end position="22"/>
    </location>
</feature>
<keyword evidence="2" id="KW-0732">Signal</keyword>
<dbReference type="SUPFAM" id="SSF53649">
    <property type="entry name" value="Alkaline phosphatase-like"/>
    <property type="match status" value="1"/>
</dbReference>
<gene>
    <name evidence="3" type="ORF">BVG16_27965</name>
</gene>
<name>A0A1T2X1C6_9BACL</name>
<dbReference type="PANTHER" id="PTHR31956">
    <property type="entry name" value="NON-SPECIFIC PHOSPHOLIPASE C4-RELATED"/>
    <property type="match status" value="1"/>
</dbReference>
<dbReference type="EMBL" id="MSZX01000015">
    <property type="protein sequence ID" value="OPA73662.1"/>
    <property type="molecule type" value="Genomic_DNA"/>
</dbReference>
<dbReference type="Proteomes" id="UP000190188">
    <property type="component" value="Unassembled WGS sequence"/>
</dbReference>
<reference evidence="3 4" key="1">
    <citation type="submission" date="2017-01" db="EMBL/GenBank/DDBJ databases">
        <title>Genome analysis of Paenibacillus selenitrireducens ES3-24.</title>
        <authorList>
            <person name="Xu D."/>
            <person name="Yao R."/>
            <person name="Zheng S."/>
        </authorList>
    </citation>
    <scope>NUCLEOTIDE SEQUENCE [LARGE SCALE GENOMIC DNA]</scope>
    <source>
        <strain evidence="3 4">ES3-24</strain>
    </source>
</reference>
<sequence length="281" mass="31110">MLSLSIACTLSVLLGYESSAHAAAVIPANTHMPTIDHIVVVVEENHSYNQIVGSKKAPYFNQLISNGALFTNSHGNTHPSQPNYLALFSGSTQGIKDDRCGKSFSTENLASKLIQKKLSFKGYSEDMPRAGYTGCSSGGYARKHNPWVQFNNVPASLNQPFTAFPKDFSKLPTVSFVIPNHQNDMHDGTIQEADQWLKENLSSYVAWAKTHRSLLIVTWDEDDFSKANRIPTIFIGPMVKPGKYSEAINHYHVLRTIEDIYHVSALGESAKVHAISSAWKK</sequence>
<dbReference type="Gene3D" id="3.40.720.10">
    <property type="entry name" value="Alkaline Phosphatase, subunit A"/>
    <property type="match status" value="1"/>
</dbReference>
<dbReference type="InterPro" id="IPR017850">
    <property type="entry name" value="Alkaline_phosphatase_core_sf"/>
</dbReference>
<evidence type="ECO:0000313" key="3">
    <source>
        <dbReference type="EMBL" id="OPA73662.1"/>
    </source>
</evidence>
<proteinExistence type="predicted"/>